<feature type="region of interest" description="Disordered" evidence="1">
    <location>
        <begin position="1"/>
        <end position="25"/>
    </location>
</feature>
<protein>
    <submittedName>
        <fullName evidence="2">Uncharacterized protein</fullName>
    </submittedName>
</protein>
<dbReference type="AlphaFoldDB" id="A0A835Z3J1"/>
<gene>
    <name evidence="2" type="ORF">JKP88DRAFT_348878</name>
</gene>
<comment type="caution">
    <text evidence="2">The sequence shown here is derived from an EMBL/GenBank/DDBJ whole genome shotgun (WGS) entry which is preliminary data.</text>
</comment>
<reference evidence="2" key="1">
    <citation type="submission" date="2021-02" db="EMBL/GenBank/DDBJ databases">
        <title>First Annotated Genome of the Yellow-green Alga Tribonema minus.</title>
        <authorList>
            <person name="Mahan K.M."/>
        </authorList>
    </citation>
    <scope>NUCLEOTIDE SEQUENCE</scope>
    <source>
        <strain evidence="2">UTEX B ZZ1240</strain>
    </source>
</reference>
<name>A0A835Z3J1_9STRA</name>
<proteinExistence type="predicted"/>
<sequence>MAAESPQTIINPSAIGRPDRFDDDFEEPVEWDGAPDPLEYSELRAYGYQYLVEPIMNAGGYIAVSNRLGVHVTPKSRRRRAAFAPGEEPKLLRPSDAKEGFLALGSALDERMEAAAAAAPQRAAERSARLFEKQALMDADERAARRDAAEAAPVYRRAAPEVVAARAAADAAADAADAAALPRERIGLSALQRAYVLATAVSAAVGFGRGTPAAVDVGLPEAAVQAAAAVGFALLLANAGSAVLSARMASRGGRGVVHWALKGALAGPVSVAELRGLVGVEGVVQAGSGGSDSS</sequence>
<evidence type="ECO:0000313" key="3">
    <source>
        <dbReference type="Proteomes" id="UP000664859"/>
    </source>
</evidence>
<evidence type="ECO:0000313" key="2">
    <source>
        <dbReference type="EMBL" id="KAG5182434.1"/>
    </source>
</evidence>
<keyword evidence="3" id="KW-1185">Reference proteome</keyword>
<evidence type="ECO:0000256" key="1">
    <source>
        <dbReference type="SAM" id="MobiDB-lite"/>
    </source>
</evidence>
<accession>A0A835Z3J1</accession>
<dbReference type="Proteomes" id="UP000664859">
    <property type="component" value="Unassembled WGS sequence"/>
</dbReference>
<organism evidence="2 3">
    <name type="scientific">Tribonema minus</name>
    <dbReference type="NCBI Taxonomy" id="303371"/>
    <lineage>
        <taxon>Eukaryota</taxon>
        <taxon>Sar</taxon>
        <taxon>Stramenopiles</taxon>
        <taxon>Ochrophyta</taxon>
        <taxon>PX clade</taxon>
        <taxon>Xanthophyceae</taxon>
        <taxon>Tribonematales</taxon>
        <taxon>Tribonemataceae</taxon>
        <taxon>Tribonema</taxon>
    </lineage>
</organism>
<feature type="compositionally biased region" description="Polar residues" evidence="1">
    <location>
        <begin position="1"/>
        <end position="11"/>
    </location>
</feature>
<dbReference type="EMBL" id="JAFCMP010000246">
    <property type="protein sequence ID" value="KAG5182434.1"/>
    <property type="molecule type" value="Genomic_DNA"/>
</dbReference>